<dbReference type="Proteomes" id="UP000324800">
    <property type="component" value="Unassembled WGS sequence"/>
</dbReference>
<proteinExistence type="predicted"/>
<gene>
    <name evidence="1" type="ORF">EZS28_004490</name>
</gene>
<reference evidence="1 2" key="1">
    <citation type="submission" date="2019-03" db="EMBL/GenBank/DDBJ databases">
        <title>Single cell metagenomics reveals metabolic interactions within the superorganism composed of flagellate Streblomastix strix and complex community of Bacteroidetes bacteria on its surface.</title>
        <authorList>
            <person name="Treitli S.C."/>
            <person name="Kolisko M."/>
            <person name="Husnik F."/>
            <person name="Keeling P."/>
            <person name="Hampl V."/>
        </authorList>
    </citation>
    <scope>NUCLEOTIDE SEQUENCE [LARGE SCALE GENOMIC DNA]</scope>
    <source>
        <strain evidence="1">ST1C</strain>
    </source>
</reference>
<evidence type="ECO:0000313" key="1">
    <source>
        <dbReference type="EMBL" id="KAA6399981.1"/>
    </source>
</evidence>
<sequence length="99" mass="11211">MVFRDMGQLWQNGKATIGNHKMKEQDTIALEVNMDITPRTVRLFINGVLQPVYMSGLPNSIQFFFAFSYPNDSVSVISMRNLTIHTNTSITGAQEVLWS</sequence>
<evidence type="ECO:0000313" key="2">
    <source>
        <dbReference type="Proteomes" id="UP000324800"/>
    </source>
</evidence>
<dbReference type="AlphaFoldDB" id="A0A5J4WYK2"/>
<name>A0A5J4WYK2_9EUKA</name>
<organism evidence="1 2">
    <name type="scientific">Streblomastix strix</name>
    <dbReference type="NCBI Taxonomy" id="222440"/>
    <lineage>
        <taxon>Eukaryota</taxon>
        <taxon>Metamonada</taxon>
        <taxon>Preaxostyla</taxon>
        <taxon>Oxymonadida</taxon>
        <taxon>Streblomastigidae</taxon>
        <taxon>Streblomastix</taxon>
    </lineage>
</organism>
<accession>A0A5J4WYK2</accession>
<dbReference type="EMBL" id="SNRW01000642">
    <property type="protein sequence ID" value="KAA6399981.1"/>
    <property type="molecule type" value="Genomic_DNA"/>
</dbReference>
<evidence type="ECO:0008006" key="3">
    <source>
        <dbReference type="Google" id="ProtNLM"/>
    </source>
</evidence>
<comment type="caution">
    <text evidence="1">The sequence shown here is derived from an EMBL/GenBank/DDBJ whole genome shotgun (WGS) entry which is preliminary data.</text>
</comment>
<protein>
    <recommendedName>
        <fullName evidence="3">Galectin</fullName>
    </recommendedName>
</protein>